<proteinExistence type="predicted"/>
<name>A0ABU9SKY6_9BURK</name>
<dbReference type="Gene3D" id="3.60.20.10">
    <property type="entry name" value="Glutamine Phosphoribosylpyrophosphate, subunit 1, domain 1"/>
    <property type="match status" value="1"/>
</dbReference>
<reference evidence="1 2" key="1">
    <citation type="submission" date="2024-01" db="EMBL/GenBank/DDBJ databases">
        <title>The diversity of rhizobia nodulating Mimosa spp. in eleven states of Brazil covering several biomes is determined by host plant, location, and edaphic factors.</title>
        <authorList>
            <person name="Rouws L."/>
            <person name="Barauna A."/>
            <person name="Beukes C."/>
            <person name="De Faria S.M."/>
            <person name="Gross E."/>
            <person name="Dos Reis Junior F.B."/>
            <person name="Simon M."/>
            <person name="Maluk M."/>
            <person name="Odee D.W."/>
            <person name="Kenicer G."/>
            <person name="Young J.P.W."/>
            <person name="Reis V.M."/>
            <person name="Zilli J."/>
            <person name="James E.K."/>
        </authorList>
    </citation>
    <scope>NUCLEOTIDE SEQUENCE [LARGE SCALE GENOMIC DNA]</scope>
    <source>
        <strain evidence="1 2">JPY164</strain>
    </source>
</reference>
<sequence>MDSTTAEPCEGVRVRVLSGNTYGGSMTCIVALTDGKKVYMGADSAGSGGGGITVRADPKIYRVGPFLIGFTTSFRMGQLLGHSLTVAPHPEGTDVFAFMCTTFIDAVRACFTRGGFARKDGERESAGTFLVGYMGRIFQIGGDYQVAERAVNFNACGSGEQAALGSLHTTVGMPMRPEVRLERALAAAAEFSTGVRGPFRIEVLNDQSTRRLNEEEVSDV</sequence>
<dbReference type="EMBL" id="JAYMRW010000018">
    <property type="protein sequence ID" value="MEM5452012.1"/>
    <property type="molecule type" value="Genomic_DNA"/>
</dbReference>
<dbReference type="InterPro" id="IPR029055">
    <property type="entry name" value="Ntn_hydrolases_N"/>
</dbReference>
<organism evidence="1 2">
    <name type="scientific">Paraburkholderia guartelaensis</name>
    <dbReference type="NCBI Taxonomy" id="2546446"/>
    <lineage>
        <taxon>Bacteria</taxon>
        <taxon>Pseudomonadati</taxon>
        <taxon>Pseudomonadota</taxon>
        <taxon>Betaproteobacteria</taxon>
        <taxon>Burkholderiales</taxon>
        <taxon>Burkholderiaceae</taxon>
        <taxon>Paraburkholderia</taxon>
    </lineage>
</organism>
<protein>
    <submittedName>
        <fullName evidence="1">Uncharacterized protein</fullName>
    </submittedName>
</protein>
<evidence type="ECO:0000313" key="2">
    <source>
        <dbReference type="Proteomes" id="UP001390669"/>
    </source>
</evidence>
<accession>A0ABU9SKY6</accession>
<comment type="caution">
    <text evidence="1">The sequence shown here is derived from an EMBL/GenBank/DDBJ whole genome shotgun (WGS) entry which is preliminary data.</text>
</comment>
<dbReference type="RefSeq" id="WP_406953890.1">
    <property type="nucleotide sequence ID" value="NZ_JAYMRW010000018.1"/>
</dbReference>
<dbReference type="SUPFAM" id="SSF56235">
    <property type="entry name" value="N-terminal nucleophile aminohydrolases (Ntn hydrolases)"/>
    <property type="match status" value="1"/>
</dbReference>
<gene>
    <name evidence="1" type="ORF">VSR33_31650</name>
</gene>
<keyword evidence="2" id="KW-1185">Reference proteome</keyword>
<dbReference type="Proteomes" id="UP001390669">
    <property type="component" value="Unassembled WGS sequence"/>
</dbReference>
<evidence type="ECO:0000313" key="1">
    <source>
        <dbReference type="EMBL" id="MEM5452012.1"/>
    </source>
</evidence>